<dbReference type="PANTHER" id="PTHR21310">
    <property type="entry name" value="AMINOGLYCOSIDE PHOSPHOTRANSFERASE-RELATED-RELATED"/>
    <property type="match status" value="1"/>
</dbReference>
<evidence type="ECO:0000313" key="1">
    <source>
        <dbReference type="EMBL" id="KAK3315789.1"/>
    </source>
</evidence>
<accession>A0AAE0HZJ4</accession>
<reference evidence="1" key="1">
    <citation type="journal article" date="2023" name="Mol. Phylogenet. Evol.">
        <title>Genome-scale phylogeny and comparative genomics of the fungal order Sordariales.</title>
        <authorList>
            <person name="Hensen N."/>
            <person name="Bonometti L."/>
            <person name="Westerberg I."/>
            <person name="Brannstrom I.O."/>
            <person name="Guillou S."/>
            <person name="Cros-Aarteil S."/>
            <person name="Calhoun S."/>
            <person name="Haridas S."/>
            <person name="Kuo A."/>
            <person name="Mondo S."/>
            <person name="Pangilinan J."/>
            <person name="Riley R."/>
            <person name="LaButti K."/>
            <person name="Andreopoulos B."/>
            <person name="Lipzen A."/>
            <person name="Chen C."/>
            <person name="Yan M."/>
            <person name="Daum C."/>
            <person name="Ng V."/>
            <person name="Clum A."/>
            <person name="Steindorff A."/>
            <person name="Ohm R.A."/>
            <person name="Martin F."/>
            <person name="Silar P."/>
            <person name="Natvig D.O."/>
            <person name="Lalanne C."/>
            <person name="Gautier V."/>
            <person name="Ament-Velasquez S.L."/>
            <person name="Kruys A."/>
            <person name="Hutchinson M.I."/>
            <person name="Powell A.J."/>
            <person name="Barry K."/>
            <person name="Miller A.N."/>
            <person name="Grigoriev I.V."/>
            <person name="Debuchy R."/>
            <person name="Gladieux P."/>
            <person name="Hiltunen Thoren M."/>
            <person name="Johannesson H."/>
        </authorList>
    </citation>
    <scope>NUCLEOTIDE SEQUENCE</scope>
    <source>
        <strain evidence="1">CBS 118394</strain>
    </source>
</reference>
<comment type="caution">
    <text evidence="1">The sequence shown here is derived from an EMBL/GenBank/DDBJ whole genome shotgun (WGS) entry which is preliminary data.</text>
</comment>
<evidence type="ECO:0000313" key="2">
    <source>
        <dbReference type="Proteomes" id="UP001283341"/>
    </source>
</evidence>
<sequence>MATDAQPERGESRVWQPRGCSTSKLDSDLHVTPDCSPYLGAGFSIALQKFYGDLSRQRDVIEAVVRHHLKLDDRDSCIVATERQWIRGAFNVCVPIELAEVQYPGTVDEKMGCEVGAYVWMQEQCPDIRIPHLYGFGFSDGRCFTHEKQRPFYVRIARILQRSLRRYLRYTTVLSRYMLSNTWDTERENPVKRHTLLQGLALLFVSLARIPQPRIGSFQFNDDCTISLSNRPLSCSLMLWENKRDCTYPCAEPYVSDLITCQDNMFLSDPNAAFDDEDCRGHMAARSLVRLLSHRFINREHRYGLFPLQLTDVNRSNIYVDKDWNITCLIDLEWICALPMESLLVPYWLSGHAINKISEPEFDKIQQEFIHAVEEEERNRIPVGGGFLARIMEENRYSGASWLWTAVYSSAMYSLVWKHIYPRFPIDRVKAEEILSGCWREDSTQVIQDKADGLKEYKQLVASLFTSHPVSPSPASASPSP</sequence>
<protein>
    <recommendedName>
        <fullName evidence="3">Aminoglycoside phosphotransferase domain-containing protein</fullName>
    </recommendedName>
</protein>
<dbReference type="InterPro" id="IPR051678">
    <property type="entry name" value="AGP_Transferase"/>
</dbReference>
<gene>
    <name evidence="1" type="ORF">B0H66DRAFT_575943</name>
</gene>
<name>A0AAE0HZJ4_9PEZI</name>
<proteinExistence type="predicted"/>
<dbReference type="AlphaFoldDB" id="A0AAE0HZJ4"/>
<dbReference type="EMBL" id="JAUEDM010000005">
    <property type="protein sequence ID" value="KAK3315789.1"/>
    <property type="molecule type" value="Genomic_DNA"/>
</dbReference>
<evidence type="ECO:0008006" key="3">
    <source>
        <dbReference type="Google" id="ProtNLM"/>
    </source>
</evidence>
<organism evidence="1 2">
    <name type="scientific">Apodospora peruviana</name>
    <dbReference type="NCBI Taxonomy" id="516989"/>
    <lineage>
        <taxon>Eukaryota</taxon>
        <taxon>Fungi</taxon>
        <taxon>Dikarya</taxon>
        <taxon>Ascomycota</taxon>
        <taxon>Pezizomycotina</taxon>
        <taxon>Sordariomycetes</taxon>
        <taxon>Sordariomycetidae</taxon>
        <taxon>Sordariales</taxon>
        <taxon>Lasiosphaeriaceae</taxon>
        <taxon>Apodospora</taxon>
    </lineage>
</organism>
<dbReference type="PANTHER" id="PTHR21310:SF37">
    <property type="entry name" value="AMINOGLYCOSIDE PHOSPHOTRANSFERASE DOMAIN-CONTAINING PROTEIN"/>
    <property type="match status" value="1"/>
</dbReference>
<dbReference type="Proteomes" id="UP001283341">
    <property type="component" value="Unassembled WGS sequence"/>
</dbReference>
<keyword evidence="2" id="KW-1185">Reference proteome</keyword>
<reference evidence="1" key="2">
    <citation type="submission" date="2023-06" db="EMBL/GenBank/DDBJ databases">
        <authorList>
            <consortium name="Lawrence Berkeley National Laboratory"/>
            <person name="Haridas S."/>
            <person name="Hensen N."/>
            <person name="Bonometti L."/>
            <person name="Westerberg I."/>
            <person name="Brannstrom I.O."/>
            <person name="Guillou S."/>
            <person name="Cros-Aarteil S."/>
            <person name="Calhoun S."/>
            <person name="Kuo A."/>
            <person name="Mondo S."/>
            <person name="Pangilinan J."/>
            <person name="Riley R."/>
            <person name="Labutti K."/>
            <person name="Andreopoulos B."/>
            <person name="Lipzen A."/>
            <person name="Chen C."/>
            <person name="Yanf M."/>
            <person name="Daum C."/>
            <person name="Ng V."/>
            <person name="Clum A."/>
            <person name="Steindorff A."/>
            <person name="Ohm R."/>
            <person name="Martin F."/>
            <person name="Silar P."/>
            <person name="Natvig D."/>
            <person name="Lalanne C."/>
            <person name="Gautier V."/>
            <person name="Ament-Velasquez S.L."/>
            <person name="Kruys A."/>
            <person name="Hutchinson M.I."/>
            <person name="Powell A.J."/>
            <person name="Barry K."/>
            <person name="Miller A.N."/>
            <person name="Grigoriev I.V."/>
            <person name="Debuchy R."/>
            <person name="Gladieux P."/>
            <person name="Thoren M.H."/>
            <person name="Johannesson H."/>
        </authorList>
    </citation>
    <scope>NUCLEOTIDE SEQUENCE</scope>
    <source>
        <strain evidence="1">CBS 118394</strain>
    </source>
</reference>